<protein>
    <submittedName>
        <fullName evidence="1">Uncharacterized protein</fullName>
    </submittedName>
</protein>
<accession>A0AAE0Z980</accession>
<name>A0AAE0Z980_9GAST</name>
<organism evidence="1 2">
    <name type="scientific">Elysia crispata</name>
    <name type="common">lettuce slug</name>
    <dbReference type="NCBI Taxonomy" id="231223"/>
    <lineage>
        <taxon>Eukaryota</taxon>
        <taxon>Metazoa</taxon>
        <taxon>Spiralia</taxon>
        <taxon>Lophotrochozoa</taxon>
        <taxon>Mollusca</taxon>
        <taxon>Gastropoda</taxon>
        <taxon>Heterobranchia</taxon>
        <taxon>Euthyneura</taxon>
        <taxon>Panpulmonata</taxon>
        <taxon>Sacoglossa</taxon>
        <taxon>Placobranchoidea</taxon>
        <taxon>Plakobranchidae</taxon>
        <taxon>Elysia</taxon>
    </lineage>
</organism>
<evidence type="ECO:0000313" key="1">
    <source>
        <dbReference type="EMBL" id="KAK3765114.1"/>
    </source>
</evidence>
<comment type="caution">
    <text evidence="1">The sequence shown here is derived from an EMBL/GenBank/DDBJ whole genome shotgun (WGS) entry which is preliminary data.</text>
</comment>
<dbReference type="AlphaFoldDB" id="A0AAE0Z980"/>
<dbReference type="Proteomes" id="UP001283361">
    <property type="component" value="Unassembled WGS sequence"/>
</dbReference>
<evidence type="ECO:0000313" key="2">
    <source>
        <dbReference type="Proteomes" id="UP001283361"/>
    </source>
</evidence>
<keyword evidence="2" id="KW-1185">Reference proteome</keyword>
<dbReference type="EMBL" id="JAWDGP010004345">
    <property type="protein sequence ID" value="KAK3765114.1"/>
    <property type="molecule type" value="Genomic_DNA"/>
</dbReference>
<gene>
    <name evidence="1" type="ORF">RRG08_027755</name>
</gene>
<reference evidence="1" key="1">
    <citation type="journal article" date="2023" name="G3 (Bethesda)">
        <title>A reference genome for the long-term kleptoplast-retaining sea slug Elysia crispata morphotype clarki.</title>
        <authorList>
            <person name="Eastman K.E."/>
            <person name="Pendleton A.L."/>
            <person name="Shaikh M.A."/>
            <person name="Suttiyut T."/>
            <person name="Ogas R."/>
            <person name="Tomko P."/>
            <person name="Gavelis G."/>
            <person name="Widhalm J.R."/>
            <person name="Wisecaver J.H."/>
        </authorList>
    </citation>
    <scope>NUCLEOTIDE SEQUENCE</scope>
    <source>
        <strain evidence="1">ECLA1</strain>
    </source>
</reference>
<sequence length="143" mass="15519">MRERNVLSGAELFLRLCLTCPSCPGQEMTMFHCQGAALALTGKCGFVLASHLMLLPAWARVPSGQQHHTQSRLREGNALSDANSPTLKLGLELLVRSALSQLKWVRKNASDPFGRESSLTKTVVVVWWAGVGWSRDSGVDSGA</sequence>
<proteinExistence type="predicted"/>